<dbReference type="AlphaFoldDB" id="A0A443K187"/>
<evidence type="ECO:0008006" key="3">
    <source>
        <dbReference type="Google" id="ProtNLM"/>
    </source>
</evidence>
<dbReference type="OrthoDB" id="7756354at2"/>
<dbReference type="Proteomes" id="UP000285295">
    <property type="component" value="Unassembled WGS sequence"/>
</dbReference>
<protein>
    <recommendedName>
        <fullName evidence="3">Outer membrane beta-barrel protein</fullName>
    </recommendedName>
</protein>
<dbReference type="RefSeq" id="WP_128238641.1">
    <property type="nucleotide sequence ID" value="NZ_SAUX01000031.1"/>
</dbReference>
<accession>A0A443K187</accession>
<reference evidence="1 2" key="1">
    <citation type="submission" date="2019-01" db="EMBL/GenBank/DDBJ databases">
        <title>Sinorhodobacter populi sp. nov. isolated from the symptomatic bark tissue of Populus euramericana canker.</title>
        <authorList>
            <person name="Xu G."/>
        </authorList>
    </citation>
    <scope>NUCLEOTIDE SEQUENCE [LARGE SCALE GENOMIC DNA]</scope>
    <source>
        <strain evidence="1 2">D19-10-3-21</strain>
    </source>
</reference>
<reference evidence="1 2" key="2">
    <citation type="submission" date="2019-01" db="EMBL/GenBank/DDBJ databases">
        <authorList>
            <person name="Li Y."/>
        </authorList>
    </citation>
    <scope>NUCLEOTIDE SEQUENCE [LARGE SCALE GENOMIC DNA]</scope>
    <source>
        <strain evidence="1 2">D19-10-3-21</strain>
    </source>
</reference>
<evidence type="ECO:0000313" key="2">
    <source>
        <dbReference type="Proteomes" id="UP000285295"/>
    </source>
</evidence>
<evidence type="ECO:0000313" key="1">
    <source>
        <dbReference type="EMBL" id="RWR26525.1"/>
    </source>
</evidence>
<organism evidence="1 2">
    <name type="scientific">Paenirhodobacter populi</name>
    <dbReference type="NCBI Taxonomy" id="2306993"/>
    <lineage>
        <taxon>Bacteria</taxon>
        <taxon>Pseudomonadati</taxon>
        <taxon>Pseudomonadota</taxon>
        <taxon>Alphaproteobacteria</taxon>
        <taxon>Rhodobacterales</taxon>
        <taxon>Rhodobacter group</taxon>
        <taxon>Paenirhodobacter</taxon>
    </lineage>
</organism>
<comment type="caution">
    <text evidence="1">The sequence shown here is derived from an EMBL/GenBank/DDBJ whole genome shotgun (WGS) entry which is preliminary data.</text>
</comment>
<dbReference type="SUPFAM" id="SSF56935">
    <property type="entry name" value="Porins"/>
    <property type="match status" value="1"/>
</dbReference>
<name>A0A443K187_9RHOB</name>
<sequence>MAQQVEGRTSTITTQIGVDAGRNLDLDAGSNDKTVRLNGVLGYAYALRTRQTELTFNAQVNPQTEDGGDHGLYPNLGLGFKHEAARVRFNFQASYAEARVTDQSLGFDDDTGAIIEYNGTGTRAISRVGGGFEGGIDMPFGYGLQLSHSEIDYKDLSNLTSYYDSTTDSAKAFLRGDISSMTSLSLNFGYNHYQAENPARTDRTTTDASLGLNQRIDALTSLQASVGRQEIETQRRDQEDKTTSGAIFSLGLQRDDPLGAHRISYDRTITENGERDQVIVGRDRETAFGNFNGTVGLSKGESGGTDWIGGLSYATELSRDKLSAQLSRSVRTSDDGDDVVVTRISGNVTHALSDLNSLDFGLMASAAEYPDRDNTRIDATVAYQHRLTQDVDLRAGVRLGLATKTDEQDAKSQSLFLTLSRQFQFLH</sequence>
<gene>
    <name evidence="1" type="ORF">D2T31_19720</name>
</gene>
<proteinExistence type="predicted"/>
<dbReference type="EMBL" id="SAUX01000031">
    <property type="protein sequence ID" value="RWR26525.1"/>
    <property type="molecule type" value="Genomic_DNA"/>
</dbReference>